<protein>
    <submittedName>
        <fullName evidence="2">PilN domain-containing protein</fullName>
    </submittedName>
</protein>
<keyword evidence="1" id="KW-0472">Membrane</keyword>
<dbReference type="Pfam" id="PF05137">
    <property type="entry name" value="PilN"/>
    <property type="match status" value="1"/>
</dbReference>
<evidence type="ECO:0000256" key="1">
    <source>
        <dbReference type="SAM" id="Phobius"/>
    </source>
</evidence>
<reference evidence="2 3" key="1">
    <citation type="submission" date="2019-01" db="EMBL/GenBank/DDBJ databases">
        <authorList>
            <person name="Zhang S."/>
        </authorList>
    </citation>
    <scope>NUCLEOTIDE SEQUENCE [LARGE SCALE GENOMIC DNA]</scope>
    <source>
        <strain evidence="2 3">1626</strain>
    </source>
</reference>
<dbReference type="AlphaFoldDB" id="A0A4Z1R5V4"/>
<keyword evidence="1" id="KW-1133">Transmembrane helix</keyword>
<dbReference type="Gene3D" id="3.30.1490.300">
    <property type="match status" value="1"/>
</dbReference>
<dbReference type="InterPro" id="IPR007813">
    <property type="entry name" value="PilN"/>
</dbReference>
<dbReference type="PANTHER" id="PTHR40278:SF1">
    <property type="entry name" value="DNA UTILIZATION PROTEIN HOFN"/>
    <property type="match status" value="1"/>
</dbReference>
<organism evidence="2 3">
    <name type="scientific">Luteimonas yindakuii</name>
    <dbReference type="NCBI Taxonomy" id="2565782"/>
    <lineage>
        <taxon>Bacteria</taxon>
        <taxon>Pseudomonadati</taxon>
        <taxon>Pseudomonadota</taxon>
        <taxon>Gammaproteobacteria</taxon>
        <taxon>Lysobacterales</taxon>
        <taxon>Lysobacteraceae</taxon>
        <taxon>Luteimonas</taxon>
    </lineage>
</organism>
<gene>
    <name evidence="2" type="ORF">E4582_08700</name>
</gene>
<dbReference type="EMBL" id="SPUH01000001">
    <property type="protein sequence ID" value="TKS54830.1"/>
    <property type="molecule type" value="Genomic_DNA"/>
</dbReference>
<dbReference type="PANTHER" id="PTHR40278">
    <property type="entry name" value="DNA UTILIZATION PROTEIN HOFN"/>
    <property type="match status" value="1"/>
</dbReference>
<name>A0A4Z1R5V4_9GAMM</name>
<accession>A0A4Z1R5V4</accession>
<evidence type="ECO:0000313" key="3">
    <source>
        <dbReference type="Proteomes" id="UP000298681"/>
    </source>
</evidence>
<dbReference type="InterPro" id="IPR052534">
    <property type="entry name" value="Extracell_DNA_Util/SecSys_Comp"/>
</dbReference>
<dbReference type="RefSeq" id="WP_134674186.1">
    <property type="nucleotide sequence ID" value="NZ_SPUH01000001.1"/>
</dbReference>
<keyword evidence="1" id="KW-0812">Transmembrane</keyword>
<sequence>MAGAVDASATPAIATSRAALAGRLRPRLVGAWEWWTTALLAWLPLRLRERLGLLPQRLLLRLHGTDLAVALERAGEPRALAVLPWHDSADGVRVLSRVLAPQLAEMPRWLVLPAGSGLRRTLRLPAAAAERLRDVVSFEIDRQTPFPTQSAVFDARVIALRDDGQLDAELVVVPRRTLDDALATLGPVADTLAGVDLDDGSGQSLGIDLLPANRRLHRTDPRRRWNLLLAAIALCALVAGMWQVLDNRRAAADAFEDASRPVIAQARAASVQRQRLANLIDGMRYLDTQRAARPTMVEILDELSRRLPDSTYLEKLAVENDRLLLIGLSSEASALVGQLEGSPLWRSPALTGALQPDPRSRRDRFTLTAELAVTEVANAPAARGGSDAGG</sequence>
<evidence type="ECO:0000313" key="2">
    <source>
        <dbReference type="EMBL" id="TKS54830.1"/>
    </source>
</evidence>
<keyword evidence="3" id="KW-1185">Reference proteome</keyword>
<proteinExistence type="predicted"/>
<comment type="caution">
    <text evidence="2">The sequence shown here is derived from an EMBL/GenBank/DDBJ whole genome shotgun (WGS) entry which is preliminary data.</text>
</comment>
<dbReference type="SUPFAM" id="SSF53067">
    <property type="entry name" value="Actin-like ATPase domain"/>
    <property type="match status" value="1"/>
</dbReference>
<dbReference type="Proteomes" id="UP000298681">
    <property type="component" value="Unassembled WGS sequence"/>
</dbReference>
<feature type="transmembrane region" description="Helical" evidence="1">
    <location>
        <begin position="225"/>
        <end position="245"/>
    </location>
</feature>
<dbReference type="InterPro" id="IPR043129">
    <property type="entry name" value="ATPase_NBD"/>
</dbReference>